<evidence type="ECO:0000313" key="5">
    <source>
        <dbReference type="EMBL" id="ACD97247.1"/>
    </source>
</evidence>
<reference evidence="5 6" key="1">
    <citation type="submission" date="2008-05" db="EMBL/GenBank/DDBJ databases">
        <title>Complete sequence of chromosome of Geobacter lovleyi SZ.</title>
        <authorList>
            <consortium name="US DOE Joint Genome Institute"/>
            <person name="Lucas S."/>
            <person name="Copeland A."/>
            <person name="Lapidus A."/>
            <person name="Glavina del Rio T."/>
            <person name="Dalin E."/>
            <person name="Tice H."/>
            <person name="Bruce D."/>
            <person name="Goodwin L."/>
            <person name="Pitluck S."/>
            <person name="Chertkov O."/>
            <person name="Meincke L."/>
            <person name="Brettin T."/>
            <person name="Detter J.C."/>
            <person name="Han C."/>
            <person name="Tapia R."/>
            <person name="Kuske C.R."/>
            <person name="Schmutz J."/>
            <person name="Larimer F."/>
            <person name="Land M."/>
            <person name="Hauser L."/>
            <person name="Kyrpides N."/>
            <person name="Mikhailova N."/>
            <person name="Sung Y."/>
            <person name="Fletcher K.E."/>
            <person name="Ritalahti K.M."/>
            <person name="Loeffler F.E."/>
            <person name="Richardson P."/>
        </authorList>
    </citation>
    <scope>NUCLEOTIDE SEQUENCE [LARGE SCALE GENOMIC DNA]</scope>
    <source>
        <strain evidence="6">ATCC BAA-1151 / DSM 17278 / SZ</strain>
    </source>
</reference>
<protein>
    <submittedName>
        <fullName evidence="5">ABC-type phosphate transport system periplasmic component-like protein</fullName>
    </submittedName>
</protein>
<dbReference type="Gene3D" id="3.40.190.10">
    <property type="entry name" value="Periplasmic binding protein-like II"/>
    <property type="match status" value="1"/>
</dbReference>
<evidence type="ECO:0000313" key="6">
    <source>
        <dbReference type="Proteomes" id="UP000002420"/>
    </source>
</evidence>
<dbReference type="SUPFAM" id="SSF48695">
    <property type="entry name" value="Multiheme cytochromes"/>
    <property type="match status" value="1"/>
</dbReference>
<dbReference type="Proteomes" id="UP000002420">
    <property type="component" value="Chromosome"/>
</dbReference>
<proteinExistence type="predicted"/>
<evidence type="ECO:0000259" key="4">
    <source>
        <dbReference type="Pfam" id="PF14522"/>
    </source>
</evidence>
<feature type="domain" description="PBP" evidence="3">
    <location>
        <begin position="107"/>
        <end position="286"/>
    </location>
</feature>
<dbReference type="InterPro" id="IPR029467">
    <property type="entry name" value="Cyt_c7-like"/>
</dbReference>
<dbReference type="eggNOG" id="COG0226">
    <property type="taxonomic scope" value="Bacteria"/>
</dbReference>
<dbReference type="InterPro" id="IPR036280">
    <property type="entry name" value="Multihaem_cyt_sf"/>
</dbReference>
<feature type="chain" id="PRO_5002786091" evidence="2">
    <location>
        <begin position="22"/>
        <end position="326"/>
    </location>
</feature>
<evidence type="ECO:0000256" key="2">
    <source>
        <dbReference type="SAM" id="SignalP"/>
    </source>
</evidence>
<dbReference type="SUPFAM" id="SSF53850">
    <property type="entry name" value="Periplasmic binding protein-like II"/>
    <property type="match status" value="1"/>
</dbReference>
<feature type="signal peptide" evidence="2">
    <location>
        <begin position="1"/>
        <end position="21"/>
    </location>
</feature>
<dbReference type="Gene3D" id="3.90.10.10">
    <property type="entry name" value="Cytochrome C3"/>
    <property type="match status" value="1"/>
</dbReference>
<sequence>MYRTLMLMICLLLTLSGLSFATHDKALLYGGAGQGRVIFDGRLHASKGMVCNDCHSAIFATHKKALITMQNHFEDKACFVCHNGKRAFSDCDSCHRKFEAARTVVKLYGAASVVDSLINPHKAAVEKATGYSLEIVKSNAGKGLIDLADGKCDASLASASVETVAKGAKAAGRELDTTRLQLHAIQMDQVVFAVNPSNTVQSLTFPQLKDIHTGKITNWKQLGGADLQIKVVTDTLSSATRGLIKQAVLKNEEYLKETLAVNVATISDEVAKDPAAIGGLGAGFVKAGVVVVKTDKIERPLGLITVGPPSEKVRKVIEAYKAAIAR</sequence>
<dbReference type="OrthoDB" id="9783488at2"/>
<dbReference type="PANTHER" id="PTHR30570">
    <property type="entry name" value="PERIPLASMIC PHOSPHATE BINDING COMPONENT OF PHOSPHATE ABC TRANSPORTER"/>
    <property type="match status" value="1"/>
</dbReference>
<evidence type="ECO:0000259" key="3">
    <source>
        <dbReference type="Pfam" id="PF12849"/>
    </source>
</evidence>
<evidence type="ECO:0000256" key="1">
    <source>
        <dbReference type="ARBA" id="ARBA00022729"/>
    </source>
</evidence>
<dbReference type="InterPro" id="IPR026352">
    <property type="entry name" value="Nanowire_3heme"/>
</dbReference>
<name>B3E2Y7_TRIL1</name>
<dbReference type="NCBIfam" id="TIGR04257">
    <property type="entry name" value="nanowire_3heme"/>
    <property type="match status" value="1"/>
</dbReference>
<organism evidence="5 6">
    <name type="scientific">Trichlorobacter lovleyi (strain ATCC BAA-1151 / DSM 17278 / SZ)</name>
    <name type="common">Geobacter lovleyi</name>
    <dbReference type="NCBI Taxonomy" id="398767"/>
    <lineage>
        <taxon>Bacteria</taxon>
        <taxon>Pseudomonadati</taxon>
        <taxon>Thermodesulfobacteriota</taxon>
        <taxon>Desulfuromonadia</taxon>
        <taxon>Geobacterales</taxon>
        <taxon>Geobacteraceae</taxon>
        <taxon>Trichlorobacter</taxon>
    </lineage>
</organism>
<dbReference type="InterPro" id="IPR024370">
    <property type="entry name" value="PBP_domain"/>
</dbReference>
<dbReference type="Pfam" id="PF12849">
    <property type="entry name" value="PBP_like_2"/>
    <property type="match status" value="1"/>
</dbReference>
<accession>B3E2Y7</accession>
<feature type="domain" description="Cytochrome c7-like" evidence="4">
    <location>
        <begin position="38"/>
        <end position="96"/>
    </location>
</feature>
<dbReference type="RefSeq" id="WP_012471565.1">
    <property type="nucleotide sequence ID" value="NC_010814.1"/>
</dbReference>
<dbReference type="InterPro" id="IPR050811">
    <property type="entry name" value="Phosphate_ABC_transporter"/>
</dbReference>
<dbReference type="Pfam" id="PF14522">
    <property type="entry name" value="Cytochrome_C7"/>
    <property type="match status" value="1"/>
</dbReference>
<dbReference type="PANTHER" id="PTHR30570:SF1">
    <property type="entry name" value="PHOSPHATE-BINDING PROTEIN PSTS"/>
    <property type="match status" value="1"/>
</dbReference>
<keyword evidence="1 2" id="KW-0732">Signal</keyword>
<dbReference type="STRING" id="398767.Glov_3546"/>
<dbReference type="HOGENOM" id="CLU_851953_0_0_7"/>
<gene>
    <name evidence="5" type="ordered locus">Glov_3546</name>
</gene>
<dbReference type="EMBL" id="CP001089">
    <property type="protein sequence ID" value="ACD97247.1"/>
    <property type="molecule type" value="Genomic_DNA"/>
</dbReference>
<dbReference type="KEGG" id="glo:Glov_3546"/>
<keyword evidence="6" id="KW-1185">Reference proteome</keyword>
<dbReference type="AlphaFoldDB" id="B3E2Y7"/>